<dbReference type="InterPro" id="IPR001214">
    <property type="entry name" value="SET_dom"/>
</dbReference>
<dbReference type="Pfam" id="PF00856">
    <property type="entry name" value="SET"/>
    <property type="match status" value="1"/>
</dbReference>
<protein>
    <recommendedName>
        <fullName evidence="1">SET domain-containing protein</fullName>
    </recommendedName>
</protein>
<evidence type="ECO:0000313" key="3">
    <source>
        <dbReference type="Proteomes" id="UP000717328"/>
    </source>
</evidence>
<dbReference type="Proteomes" id="UP000717328">
    <property type="component" value="Unassembled WGS sequence"/>
</dbReference>
<accession>A0A9P7FWD4</accession>
<gene>
    <name evidence="2" type="ORF">H0H81_009350</name>
</gene>
<dbReference type="PANTHER" id="PTHR47332">
    <property type="entry name" value="SET DOMAIN-CONTAINING PROTEIN 5"/>
    <property type="match status" value="1"/>
</dbReference>
<dbReference type="AlphaFoldDB" id="A0A9P7FWD4"/>
<evidence type="ECO:0000313" key="2">
    <source>
        <dbReference type="EMBL" id="KAG5636027.1"/>
    </source>
</evidence>
<feature type="domain" description="SET" evidence="1">
    <location>
        <begin position="265"/>
        <end position="372"/>
    </location>
</feature>
<dbReference type="Gene3D" id="2.170.270.10">
    <property type="entry name" value="SET domain"/>
    <property type="match status" value="1"/>
</dbReference>
<dbReference type="OrthoDB" id="5945798at2759"/>
<proteinExistence type="predicted"/>
<keyword evidence="3" id="KW-1185">Reference proteome</keyword>
<dbReference type="PANTHER" id="PTHR47332:SF6">
    <property type="entry name" value="SET DOMAIN-CONTAINING PROTEIN"/>
    <property type="match status" value="1"/>
</dbReference>
<evidence type="ECO:0000259" key="1">
    <source>
        <dbReference type="Pfam" id="PF00856"/>
    </source>
</evidence>
<dbReference type="EMBL" id="JABCKI010005986">
    <property type="protein sequence ID" value="KAG5636027.1"/>
    <property type="molecule type" value="Genomic_DNA"/>
</dbReference>
<sequence>MSDDPLMRIGTNSSIDWNHTSLNPVAHAEARIAKIEALAWQKLQQYSLYLSMVKTSIVAKHSAKHRWYHDRHEACMASRNIDWLYALRTSRSNLSVLPYQRPAPDTMKRGFLNTPAPEGSELLRLPKPKRLQQQEKALPENCEPSEPYRTVGQDETGYDDKYIYMTTLPPRKFGETLADNPDNWTQCLFSFPEQESEIVSTAGFPSPLVRPPQLRHRVGPSRFGNRLFAACHVQMKQLIKSGRPLLICPVRVPIEPNLSKCREVTFEQLMQEYMDDYEELLKVFVDRMEPENQTAFFKLQNSHTEDGSRPIFGRIRTNRINILSDTSAEQKAAGNLRGCTPNIALILSSKSLSIQVRAVRDIKKEEELFMSYCKIDDPTAMRQKQLESHGFQCTCRVCSDPDTDVLLELIRVNNLTEGGHDRYLEFGVTNLMEHAEEWLAVIEALGWQRLKEYGRYLLTAMAAAMRSKDSAGFNRYQAIQEAWTEGIYEESTIVPVLSEMKALLDAPRE</sequence>
<reference evidence="2" key="1">
    <citation type="submission" date="2021-02" db="EMBL/GenBank/DDBJ databases">
        <authorList>
            <person name="Nieuwenhuis M."/>
            <person name="Van De Peppel L.J.J."/>
        </authorList>
    </citation>
    <scope>NUCLEOTIDE SEQUENCE</scope>
    <source>
        <strain evidence="2">D49</strain>
    </source>
</reference>
<dbReference type="InterPro" id="IPR053185">
    <property type="entry name" value="SET_domain_protein"/>
</dbReference>
<reference evidence="2" key="2">
    <citation type="submission" date="2021-10" db="EMBL/GenBank/DDBJ databases">
        <title>Phylogenomics reveals ancestral predisposition of the termite-cultivated fungus Termitomyces towards a domesticated lifestyle.</title>
        <authorList>
            <person name="Auxier B."/>
            <person name="Grum-Grzhimaylo A."/>
            <person name="Cardenas M.E."/>
            <person name="Lodge J.D."/>
            <person name="Laessoe T."/>
            <person name="Pedersen O."/>
            <person name="Smith M.E."/>
            <person name="Kuyper T.W."/>
            <person name="Franco-Molano E.A."/>
            <person name="Baroni T.J."/>
            <person name="Aanen D.K."/>
        </authorList>
    </citation>
    <scope>NUCLEOTIDE SEQUENCE</scope>
    <source>
        <strain evidence="2">D49</strain>
    </source>
</reference>
<dbReference type="CDD" id="cd20071">
    <property type="entry name" value="SET_SMYD"/>
    <property type="match status" value="1"/>
</dbReference>
<organism evidence="2 3">
    <name type="scientific">Sphagnurus paluster</name>
    <dbReference type="NCBI Taxonomy" id="117069"/>
    <lineage>
        <taxon>Eukaryota</taxon>
        <taxon>Fungi</taxon>
        <taxon>Dikarya</taxon>
        <taxon>Basidiomycota</taxon>
        <taxon>Agaricomycotina</taxon>
        <taxon>Agaricomycetes</taxon>
        <taxon>Agaricomycetidae</taxon>
        <taxon>Agaricales</taxon>
        <taxon>Tricholomatineae</taxon>
        <taxon>Lyophyllaceae</taxon>
        <taxon>Sphagnurus</taxon>
    </lineage>
</organism>
<comment type="caution">
    <text evidence="2">The sequence shown here is derived from an EMBL/GenBank/DDBJ whole genome shotgun (WGS) entry which is preliminary data.</text>
</comment>
<dbReference type="InterPro" id="IPR046341">
    <property type="entry name" value="SET_dom_sf"/>
</dbReference>
<name>A0A9P7FWD4_9AGAR</name>
<dbReference type="SUPFAM" id="SSF82199">
    <property type="entry name" value="SET domain"/>
    <property type="match status" value="1"/>
</dbReference>